<protein>
    <submittedName>
        <fullName evidence="1">GxxExxY protein</fullName>
    </submittedName>
</protein>
<reference evidence="2" key="1">
    <citation type="submission" date="2017-09" db="EMBL/GenBank/DDBJ databases">
        <title>Depth-based differentiation of microbial function through sediment-hosted aquifers and enrichment of novel symbionts in the deep terrestrial subsurface.</title>
        <authorList>
            <person name="Probst A.J."/>
            <person name="Ladd B."/>
            <person name="Jarett J.K."/>
            <person name="Geller-Mcgrath D.E."/>
            <person name="Sieber C.M.K."/>
            <person name="Emerson J.B."/>
            <person name="Anantharaman K."/>
            <person name="Thomas B.C."/>
            <person name="Malmstrom R."/>
            <person name="Stieglmeier M."/>
            <person name="Klingl A."/>
            <person name="Woyke T."/>
            <person name="Ryan C.M."/>
            <person name="Banfield J.F."/>
        </authorList>
    </citation>
    <scope>NUCLEOTIDE SEQUENCE [LARGE SCALE GENOMIC DNA]</scope>
</reference>
<dbReference type="AlphaFoldDB" id="A0A2M7SWK0"/>
<dbReference type="Pfam" id="PF13366">
    <property type="entry name" value="PDDEXK_3"/>
    <property type="match status" value="1"/>
</dbReference>
<gene>
    <name evidence="1" type="ORF">COY45_01890</name>
</gene>
<name>A0A2M7SWK0_9BACT</name>
<evidence type="ECO:0000313" key="2">
    <source>
        <dbReference type="Proteomes" id="UP000231332"/>
    </source>
</evidence>
<organism evidence="1 2">
    <name type="scientific">Candidatus Berkelbacteria bacterium CG_4_10_14_0_8_um_filter_42_34</name>
    <dbReference type="NCBI Taxonomy" id="1974502"/>
    <lineage>
        <taxon>Bacteria</taxon>
        <taxon>Candidatus Berkelbacteria</taxon>
    </lineage>
</organism>
<evidence type="ECO:0000313" key="1">
    <source>
        <dbReference type="EMBL" id="PIZ27543.1"/>
    </source>
</evidence>
<sequence>KKECYCKLKIDEEIVGNYRLDFLIEDKVVVELKTRETVYQKDISQVLDYLKFNNLKVGLLLYFGNFKVKIKRLVL</sequence>
<dbReference type="InterPro" id="IPR026350">
    <property type="entry name" value="GxxExxY"/>
</dbReference>
<proteinExistence type="predicted"/>
<feature type="non-terminal residue" evidence="1">
    <location>
        <position position="1"/>
    </location>
</feature>
<dbReference type="NCBIfam" id="TIGR04256">
    <property type="entry name" value="GxxExxY"/>
    <property type="match status" value="1"/>
</dbReference>
<dbReference type="EMBL" id="PFMY01000096">
    <property type="protein sequence ID" value="PIZ27543.1"/>
    <property type="molecule type" value="Genomic_DNA"/>
</dbReference>
<accession>A0A2M7SWK0</accession>
<comment type="caution">
    <text evidence="1">The sequence shown here is derived from an EMBL/GenBank/DDBJ whole genome shotgun (WGS) entry which is preliminary data.</text>
</comment>
<dbReference type="Proteomes" id="UP000231332">
    <property type="component" value="Unassembled WGS sequence"/>
</dbReference>